<evidence type="ECO:0008006" key="7">
    <source>
        <dbReference type="Google" id="ProtNLM"/>
    </source>
</evidence>
<evidence type="ECO:0000313" key="1">
    <source>
        <dbReference type="EMBL" id="KAE9017450.1"/>
    </source>
</evidence>
<evidence type="ECO:0000313" key="2">
    <source>
        <dbReference type="EMBL" id="KAE9039287.1"/>
    </source>
</evidence>
<name>A0A6A3N793_9STRA</name>
<evidence type="ECO:0000313" key="3">
    <source>
        <dbReference type="EMBL" id="KAE9333806.1"/>
    </source>
</evidence>
<proteinExistence type="predicted"/>
<keyword evidence="5" id="KW-1185">Reference proteome</keyword>
<dbReference type="EMBL" id="QXFV01000381">
    <property type="protein sequence ID" value="KAE9039287.1"/>
    <property type="molecule type" value="Genomic_DNA"/>
</dbReference>
<evidence type="ECO:0000313" key="6">
    <source>
        <dbReference type="Proteomes" id="UP000435112"/>
    </source>
</evidence>
<protein>
    <recommendedName>
        <fullName evidence="7">SWIM-type domain-containing protein</fullName>
    </recommendedName>
</protein>
<gene>
    <name evidence="2" type="ORF">PR001_g7563</name>
    <name evidence="1" type="ORF">PR002_g13388</name>
    <name evidence="3" type="ORF">PR003_g13843</name>
</gene>
<evidence type="ECO:0000313" key="4">
    <source>
        <dbReference type="Proteomes" id="UP000429607"/>
    </source>
</evidence>
<reference evidence="4 6" key="1">
    <citation type="submission" date="2018-09" db="EMBL/GenBank/DDBJ databases">
        <title>Genomic investigation of the strawberry pathogen Phytophthora fragariae indicates pathogenicity is determined by transcriptional variation in three key races.</title>
        <authorList>
            <person name="Adams T.M."/>
            <person name="Armitage A.D."/>
            <person name="Sobczyk M.K."/>
            <person name="Bates H.J."/>
            <person name="Dunwell J.M."/>
            <person name="Nellist C.F."/>
            <person name="Harrison R.J."/>
        </authorList>
    </citation>
    <scope>NUCLEOTIDE SEQUENCE [LARGE SCALE GENOMIC DNA]</scope>
    <source>
        <strain evidence="2 4">SCRP249</strain>
        <strain evidence="1 6">SCRP324</strain>
        <strain evidence="3 5">SCRP333</strain>
    </source>
</reference>
<dbReference type="AlphaFoldDB" id="A0A6A3N793"/>
<dbReference type="EMBL" id="QXFT01000888">
    <property type="protein sequence ID" value="KAE9333806.1"/>
    <property type="molecule type" value="Genomic_DNA"/>
</dbReference>
<evidence type="ECO:0000313" key="5">
    <source>
        <dbReference type="Proteomes" id="UP000434957"/>
    </source>
</evidence>
<dbReference type="Proteomes" id="UP000429607">
    <property type="component" value="Unassembled WGS sequence"/>
</dbReference>
<organism evidence="2 4">
    <name type="scientific">Phytophthora rubi</name>
    <dbReference type="NCBI Taxonomy" id="129364"/>
    <lineage>
        <taxon>Eukaryota</taxon>
        <taxon>Sar</taxon>
        <taxon>Stramenopiles</taxon>
        <taxon>Oomycota</taxon>
        <taxon>Peronosporomycetes</taxon>
        <taxon>Peronosporales</taxon>
        <taxon>Peronosporaceae</taxon>
        <taxon>Phytophthora</taxon>
    </lineage>
</organism>
<dbReference type="Proteomes" id="UP000435112">
    <property type="component" value="Unassembled WGS sequence"/>
</dbReference>
<sequence>MQALVLFCKLAVETLNDKKKKAKKWLAAKHTVTPRAKAMFDKQVWGAAACTVRKSTDSIYLVDDLVRSMYKLDLDDGEFNARSAEEEEPQWRTFTVDLTSGTCTRCADRQQLQLPCRYIVAAMFSQNVKRTSTSGAFRFYDHAYTVAAYAKPFTALSSVFHSCLRFFRTTTFDHRRATIKLLVPLLAPPAT</sequence>
<dbReference type="OrthoDB" id="126393at2759"/>
<dbReference type="Proteomes" id="UP000434957">
    <property type="component" value="Unassembled WGS sequence"/>
</dbReference>
<comment type="caution">
    <text evidence="2">The sequence shown here is derived from an EMBL/GenBank/DDBJ whole genome shotgun (WGS) entry which is preliminary data.</text>
</comment>
<accession>A0A6A3N793</accession>
<dbReference type="EMBL" id="QXFU01000882">
    <property type="protein sequence ID" value="KAE9017450.1"/>
    <property type="molecule type" value="Genomic_DNA"/>
</dbReference>